<evidence type="ECO:0000256" key="3">
    <source>
        <dbReference type="ARBA" id="ARBA00023110"/>
    </source>
</evidence>
<keyword evidence="4 5" id="KW-0413">Isomerase</keyword>
<evidence type="ECO:0000313" key="9">
    <source>
        <dbReference type="Proteomes" id="UP000295741"/>
    </source>
</evidence>
<evidence type="ECO:0000256" key="2">
    <source>
        <dbReference type="ARBA" id="ARBA00006577"/>
    </source>
</evidence>
<dbReference type="PANTHER" id="PTHR43811">
    <property type="entry name" value="FKBP-TYPE PEPTIDYL-PROLYL CIS-TRANS ISOMERASE FKPA"/>
    <property type="match status" value="1"/>
</dbReference>
<evidence type="ECO:0000259" key="7">
    <source>
        <dbReference type="PROSITE" id="PS50059"/>
    </source>
</evidence>
<gene>
    <name evidence="8" type="ORF">BC659_3032</name>
</gene>
<dbReference type="Gene3D" id="1.10.287.460">
    <property type="entry name" value="Peptidyl-prolyl cis-trans isomerase, FKBP-type, N-terminal domain"/>
    <property type="match status" value="1"/>
</dbReference>
<dbReference type="EC" id="5.2.1.8" evidence="6"/>
<proteinExistence type="inferred from homology"/>
<dbReference type="InterPro" id="IPR001179">
    <property type="entry name" value="PPIase_FKBP_dom"/>
</dbReference>
<comment type="similarity">
    <text evidence="2 6">Belongs to the FKBP-type PPIase family.</text>
</comment>
<dbReference type="Pfam" id="PF01346">
    <property type="entry name" value="FKBP_N"/>
    <property type="match status" value="1"/>
</dbReference>
<feature type="domain" description="PPIase FKBP-type" evidence="7">
    <location>
        <begin position="176"/>
        <end position="262"/>
    </location>
</feature>
<dbReference type="SUPFAM" id="SSF54534">
    <property type="entry name" value="FKBP-like"/>
    <property type="match status" value="1"/>
</dbReference>
<dbReference type="InterPro" id="IPR046357">
    <property type="entry name" value="PPIase_dom_sf"/>
</dbReference>
<comment type="caution">
    <text evidence="8">The sequence shown here is derived from an EMBL/GenBank/DDBJ whole genome shotgun (WGS) entry which is preliminary data.</text>
</comment>
<protein>
    <recommendedName>
        <fullName evidence="6">Peptidyl-prolyl cis-trans isomerase</fullName>
        <ecNumber evidence="6">5.2.1.8</ecNumber>
    </recommendedName>
</protein>
<dbReference type="Gene3D" id="3.10.50.40">
    <property type="match status" value="1"/>
</dbReference>
<dbReference type="PANTHER" id="PTHR43811:SF19">
    <property type="entry name" value="39 KDA FK506-BINDING NUCLEAR PROTEIN"/>
    <property type="match status" value="1"/>
</dbReference>
<dbReference type="AlphaFoldDB" id="A0A4R6ISN2"/>
<dbReference type="Pfam" id="PF00254">
    <property type="entry name" value="FKBP_C"/>
    <property type="match status" value="1"/>
</dbReference>
<dbReference type="InterPro" id="IPR000774">
    <property type="entry name" value="PPIase_FKBP_N"/>
</dbReference>
<dbReference type="InterPro" id="IPR036944">
    <property type="entry name" value="PPIase_FKBP_N_sf"/>
</dbReference>
<keyword evidence="9" id="KW-1185">Reference proteome</keyword>
<accession>A0A4R6ISN2</accession>
<dbReference type="GO" id="GO:0003755">
    <property type="term" value="F:peptidyl-prolyl cis-trans isomerase activity"/>
    <property type="evidence" value="ECO:0007669"/>
    <property type="project" value="UniProtKB-UniRule"/>
</dbReference>
<dbReference type="GO" id="GO:0006457">
    <property type="term" value="P:protein folding"/>
    <property type="evidence" value="ECO:0007669"/>
    <property type="project" value="InterPro"/>
</dbReference>
<name>A0A4R6ISN2_9BACT</name>
<evidence type="ECO:0000256" key="4">
    <source>
        <dbReference type="ARBA" id="ARBA00023235"/>
    </source>
</evidence>
<dbReference type="Proteomes" id="UP000295741">
    <property type="component" value="Unassembled WGS sequence"/>
</dbReference>
<evidence type="ECO:0000313" key="8">
    <source>
        <dbReference type="EMBL" id="TDO25490.1"/>
    </source>
</evidence>
<organism evidence="8 9">
    <name type="scientific">Sediminibacterium goheungense</name>
    <dbReference type="NCBI Taxonomy" id="1086393"/>
    <lineage>
        <taxon>Bacteria</taxon>
        <taxon>Pseudomonadati</taxon>
        <taxon>Bacteroidota</taxon>
        <taxon>Chitinophagia</taxon>
        <taxon>Chitinophagales</taxon>
        <taxon>Chitinophagaceae</taxon>
        <taxon>Sediminibacterium</taxon>
    </lineage>
</organism>
<comment type="catalytic activity">
    <reaction evidence="1 5 6">
        <text>[protein]-peptidylproline (omega=180) = [protein]-peptidylproline (omega=0)</text>
        <dbReference type="Rhea" id="RHEA:16237"/>
        <dbReference type="Rhea" id="RHEA-COMP:10747"/>
        <dbReference type="Rhea" id="RHEA-COMP:10748"/>
        <dbReference type="ChEBI" id="CHEBI:83833"/>
        <dbReference type="ChEBI" id="CHEBI:83834"/>
        <dbReference type="EC" id="5.2.1.8"/>
    </reaction>
</comment>
<dbReference type="EMBL" id="SNWP01000013">
    <property type="protein sequence ID" value="TDO25490.1"/>
    <property type="molecule type" value="Genomic_DNA"/>
</dbReference>
<evidence type="ECO:0000256" key="1">
    <source>
        <dbReference type="ARBA" id="ARBA00000971"/>
    </source>
</evidence>
<dbReference type="PROSITE" id="PS50059">
    <property type="entry name" value="FKBP_PPIASE"/>
    <property type="match status" value="1"/>
</dbReference>
<sequence>MNWNCWKSNQLRSKVNFKLDFSYIELILYIFDIINYSNMKKILFTLLLGAFIMGSVSAQTKTAAQIAKEKATEDSLQYALGVYMLKTLEKKGVLIKGAMFQKAIDDVITKKKLMISEANAEKMINVLDADVAGVKGKMMEQQLFAELAKRKDVITMPSGVRYAVITRGTGTTPEPEDSVVINVTGTTPDGTVFVNSQDKQESFLLTVGQLVPGLQDAVLRMKAGSIWRVFVPANLGFGERGNGTTVPPNTPLVYDIALVSVRAAKK</sequence>
<evidence type="ECO:0000256" key="6">
    <source>
        <dbReference type="RuleBase" id="RU003915"/>
    </source>
</evidence>
<evidence type="ECO:0000256" key="5">
    <source>
        <dbReference type="PROSITE-ProRule" id="PRU00277"/>
    </source>
</evidence>
<reference evidence="8 9" key="1">
    <citation type="submission" date="2019-03" db="EMBL/GenBank/DDBJ databases">
        <title>Genomic Encyclopedia of Archaeal and Bacterial Type Strains, Phase II (KMG-II): from individual species to whole genera.</title>
        <authorList>
            <person name="Goeker M."/>
        </authorList>
    </citation>
    <scope>NUCLEOTIDE SEQUENCE [LARGE SCALE GENOMIC DNA]</scope>
    <source>
        <strain evidence="8 9">DSM 28323</strain>
    </source>
</reference>
<keyword evidence="3 5" id="KW-0697">Rotamase</keyword>
<dbReference type="OrthoDB" id="671964at2"/>